<protein>
    <recommendedName>
        <fullName evidence="4">FAD/NAD(P)-binding domain-containing protein</fullName>
    </recommendedName>
</protein>
<evidence type="ECO:0008006" key="4">
    <source>
        <dbReference type="Google" id="ProtNLM"/>
    </source>
</evidence>
<organism evidence="3">
    <name type="scientific">uncultured Desulfobacterium sp</name>
    <dbReference type="NCBI Taxonomy" id="201089"/>
    <lineage>
        <taxon>Bacteria</taxon>
        <taxon>Pseudomonadati</taxon>
        <taxon>Thermodesulfobacteriota</taxon>
        <taxon>Desulfobacteria</taxon>
        <taxon>Desulfobacterales</taxon>
        <taxon>Desulfobacteriaceae</taxon>
        <taxon>Desulfobacterium</taxon>
        <taxon>environmental samples</taxon>
    </lineage>
</organism>
<dbReference type="PRINTS" id="PR00368">
    <property type="entry name" value="FADPNR"/>
</dbReference>
<sequence length="408" mass="44689">MDYDWDIIVVGGGPAGLSAAIRTRWVKRYKALPCSTLLIENSHMAGQAGWHGSIFTGPSWKIDPGEIVRNLTKDIDILNIPVIKDMVVRIESDGEVKKVHTYDGRVHSALAVIIATGIKMLVNERDFLGKGLNITSMGYEAIVSELRTLLKRCWEPCLIVVGSSKLENLAPLIRSLNKGGSDLLFVIEGKESVGGHNDTVHGFVKGYWGEGRIQGVHIMTGQGIRDIPCGAVLLEFNSYELRPTSGAGVWDNLFDSPFIEVDSDMQTSIPGILAAGDVTKGGYNSFSRAVSQGMIAGLSAYRYVYKKKMGVEPNLFAYRPTDFELTEDFLEIPTIGDELRPKILGREGEIMAVLGHNWSWLSGKLTGFNSISDIAAEKVIPVEALKKVLTDLVEKKLITFHAKKGPLS</sequence>
<evidence type="ECO:0000313" key="3">
    <source>
        <dbReference type="EMBL" id="SPD75290.1"/>
    </source>
</evidence>
<dbReference type="InterPro" id="IPR036188">
    <property type="entry name" value="FAD/NAD-bd_sf"/>
</dbReference>
<dbReference type="SUPFAM" id="SSF51905">
    <property type="entry name" value="FAD/NAD(P)-binding domain"/>
    <property type="match status" value="1"/>
</dbReference>
<name>A0A445N0M1_9BACT</name>
<dbReference type="InterPro" id="IPR050097">
    <property type="entry name" value="Ferredoxin-NADP_redctase_2"/>
</dbReference>
<evidence type="ECO:0000256" key="2">
    <source>
        <dbReference type="ARBA" id="ARBA00023002"/>
    </source>
</evidence>
<reference evidence="3" key="1">
    <citation type="submission" date="2018-01" db="EMBL/GenBank/DDBJ databases">
        <authorList>
            <person name="Regsiter A."/>
            <person name="William W."/>
        </authorList>
    </citation>
    <scope>NUCLEOTIDE SEQUENCE</scope>
    <source>
        <strain evidence="3">TRIP AH-1</strain>
    </source>
</reference>
<dbReference type="PRINTS" id="PR00469">
    <property type="entry name" value="PNDRDTASEII"/>
</dbReference>
<proteinExistence type="predicted"/>
<keyword evidence="1" id="KW-0285">Flavoprotein</keyword>
<keyword evidence="2" id="KW-0560">Oxidoreductase</keyword>
<evidence type="ECO:0000256" key="1">
    <source>
        <dbReference type="ARBA" id="ARBA00022630"/>
    </source>
</evidence>
<dbReference type="EMBL" id="OJIN01000194">
    <property type="protein sequence ID" value="SPD75290.1"/>
    <property type="molecule type" value="Genomic_DNA"/>
</dbReference>
<accession>A0A445N0M1</accession>
<dbReference type="Gene3D" id="3.50.50.60">
    <property type="entry name" value="FAD/NAD(P)-binding domain"/>
    <property type="match status" value="2"/>
</dbReference>
<dbReference type="GO" id="GO:0016491">
    <property type="term" value="F:oxidoreductase activity"/>
    <property type="evidence" value="ECO:0007669"/>
    <property type="project" value="UniProtKB-KW"/>
</dbReference>
<dbReference type="PANTHER" id="PTHR48105">
    <property type="entry name" value="THIOREDOXIN REDUCTASE 1-RELATED-RELATED"/>
    <property type="match status" value="1"/>
</dbReference>
<gene>
    <name evidence="3" type="ORF">PITCH_A510025</name>
</gene>
<dbReference type="AlphaFoldDB" id="A0A445N0M1"/>